<reference evidence="2" key="1">
    <citation type="journal article" date="2018" name="Nat. Plants">
        <title>Whole-genome landscape of Medicago truncatula symbiotic genes.</title>
        <authorList>
            <person name="Pecrix Y."/>
            <person name="Gamas P."/>
            <person name="Carrere S."/>
        </authorList>
    </citation>
    <scope>NUCLEOTIDE SEQUENCE</scope>
    <source>
        <tissue evidence="2">Leaves</tissue>
    </source>
</reference>
<gene>
    <name evidence="2" type="ORF">MtrunA17_Chr8g0344571</name>
</gene>
<keyword evidence="1" id="KW-0812">Transmembrane</keyword>
<sequence>MSTTNTKRKITSLIMEITVNPTKHIACDNEIESSGSAFSIYGELLQDRRYRSRVNNNIAWASSVFCALLVLDRV</sequence>
<organism evidence="2">
    <name type="scientific">Medicago truncatula</name>
    <name type="common">Barrel medic</name>
    <name type="synonym">Medicago tribuloides</name>
    <dbReference type="NCBI Taxonomy" id="3880"/>
    <lineage>
        <taxon>Eukaryota</taxon>
        <taxon>Viridiplantae</taxon>
        <taxon>Streptophyta</taxon>
        <taxon>Embryophyta</taxon>
        <taxon>Tracheophyta</taxon>
        <taxon>Spermatophyta</taxon>
        <taxon>Magnoliopsida</taxon>
        <taxon>eudicotyledons</taxon>
        <taxon>Gunneridae</taxon>
        <taxon>Pentapetalae</taxon>
        <taxon>rosids</taxon>
        <taxon>fabids</taxon>
        <taxon>Fabales</taxon>
        <taxon>Fabaceae</taxon>
        <taxon>Papilionoideae</taxon>
        <taxon>50 kb inversion clade</taxon>
        <taxon>NPAAA clade</taxon>
        <taxon>Hologalegina</taxon>
        <taxon>IRL clade</taxon>
        <taxon>Trifolieae</taxon>
        <taxon>Medicago</taxon>
    </lineage>
</organism>
<name>A0A396GE79_MEDTR</name>
<dbReference type="EMBL" id="PSQE01000008">
    <property type="protein sequence ID" value="RHN39510.1"/>
    <property type="molecule type" value="Genomic_DNA"/>
</dbReference>
<evidence type="ECO:0000256" key="1">
    <source>
        <dbReference type="SAM" id="Phobius"/>
    </source>
</evidence>
<feature type="transmembrane region" description="Helical" evidence="1">
    <location>
        <begin position="54"/>
        <end position="71"/>
    </location>
</feature>
<proteinExistence type="predicted"/>
<evidence type="ECO:0008006" key="3">
    <source>
        <dbReference type="Google" id="ProtNLM"/>
    </source>
</evidence>
<evidence type="ECO:0000313" key="2">
    <source>
        <dbReference type="EMBL" id="RHN39510.1"/>
    </source>
</evidence>
<comment type="caution">
    <text evidence="2">The sequence shown here is derived from an EMBL/GenBank/DDBJ whole genome shotgun (WGS) entry which is preliminary data.</text>
</comment>
<dbReference type="Gramene" id="rna45537">
    <property type="protein sequence ID" value="RHN39510.1"/>
    <property type="gene ID" value="gene45537"/>
</dbReference>
<dbReference type="Proteomes" id="UP000265566">
    <property type="component" value="Chromosome 8"/>
</dbReference>
<keyword evidence="1" id="KW-1133">Transmembrane helix</keyword>
<keyword evidence="1" id="KW-0472">Membrane</keyword>
<protein>
    <recommendedName>
        <fullName evidence="3">Transmembrane protein</fullName>
    </recommendedName>
</protein>
<accession>A0A396GE79</accession>
<dbReference type="AlphaFoldDB" id="A0A396GE79"/>